<evidence type="ECO:0000256" key="6">
    <source>
        <dbReference type="ARBA" id="ARBA00022679"/>
    </source>
</evidence>
<comment type="cofactor">
    <cofactor evidence="2">
        <name>a divalent metal cation</name>
        <dbReference type="ChEBI" id="CHEBI:60240"/>
    </cofactor>
</comment>
<dbReference type="eggNOG" id="COG5002">
    <property type="taxonomic scope" value="Bacteria"/>
</dbReference>
<feature type="domain" description="Histidine kinase" evidence="13">
    <location>
        <begin position="263"/>
        <end position="477"/>
    </location>
</feature>
<dbReference type="InterPro" id="IPR050428">
    <property type="entry name" value="TCS_sensor_his_kinase"/>
</dbReference>
<dbReference type="EC" id="2.7.13.3" evidence="4"/>
<accession>A0A1G9Z5T4</accession>
<dbReference type="STRING" id="211114.SAMN04489726_5255"/>
<dbReference type="GO" id="GO:0005509">
    <property type="term" value="F:calcium ion binding"/>
    <property type="evidence" value="ECO:0007669"/>
    <property type="project" value="UniProtKB-ARBA"/>
</dbReference>
<keyword evidence="16" id="KW-1185">Reference proteome</keyword>
<dbReference type="CDD" id="cd00075">
    <property type="entry name" value="HATPase"/>
    <property type="match status" value="1"/>
</dbReference>
<dbReference type="SMART" id="SM00304">
    <property type="entry name" value="HAMP"/>
    <property type="match status" value="1"/>
</dbReference>
<evidence type="ECO:0000256" key="9">
    <source>
        <dbReference type="ARBA" id="ARBA00022989"/>
    </source>
</evidence>
<dbReference type="InterPro" id="IPR003661">
    <property type="entry name" value="HisK_dim/P_dom"/>
</dbReference>
<dbReference type="Gene3D" id="6.10.340.10">
    <property type="match status" value="1"/>
</dbReference>
<dbReference type="OrthoDB" id="9786919at2"/>
<dbReference type="SMART" id="SM00388">
    <property type="entry name" value="HisKA"/>
    <property type="match status" value="1"/>
</dbReference>
<name>A0A1G9Z5T4_ALLAB</name>
<evidence type="ECO:0000256" key="8">
    <source>
        <dbReference type="ARBA" id="ARBA00022777"/>
    </source>
</evidence>
<dbReference type="AlphaFoldDB" id="A0A1G9Z5T4"/>
<dbReference type="SUPFAM" id="SSF47384">
    <property type="entry name" value="Homodimeric domain of signal transducing histidine kinase"/>
    <property type="match status" value="1"/>
</dbReference>
<dbReference type="Pfam" id="PF00672">
    <property type="entry name" value="HAMP"/>
    <property type="match status" value="1"/>
</dbReference>
<keyword evidence="7 12" id="KW-0812">Transmembrane</keyword>
<keyword evidence="11 12" id="KW-0472">Membrane</keyword>
<comment type="catalytic activity">
    <reaction evidence="1">
        <text>ATP + protein L-histidine = ADP + protein N-phospho-L-histidine.</text>
        <dbReference type="EC" id="2.7.13.3"/>
    </reaction>
</comment>
<dbReference type="PROSITE" id="PS50885">
    <property type="entry name" value="HAMP"/>
    <property type="match status" value="1"/>
</dbReference>
<evidence type="ECO:0000259" key="14">
    <source>
        <dbReference type="PROSITE" id="PS50885"/>
    </source>
</evidence>
<feature type="transmembrane region" description="Helical" evidence="12">
    <location>
        <begin position="21"/>
        <end position="44"/>
    </location>
</feature>
<gene>
    <name evidence="15" type="ORF">SAMN04489726_5255</name>
</gene>
<evidence type="ECO:0000313" key="16">
    <source>
        <dbReference type="Proteomes" id="UP000183376"/>
    </source>
</evidence>
<dbReference type="GO" id="GO:0000155">
    <property type="term" value="F:phosphorelay sensor kinase activity"/>
    <property type="evidence" value="ECO:0007669"/>
    <property type="project" value="InterPro"/>
</dbReference>
<dbReference type="CDD" id="cd00082">
    <property type="entry name" value="HisKA"/>
    <property type="match status" value="1"/>
</dbReference>
<dbReference type="CDD" id="cd06225">
    <property type="entry name" value="HAMP"/>
    <property type="match status" value="1"/>
</dbReference>
<dbReference type="InterPro" id="IPR036890">
    <property type="entry name" value="HATPase_C_sf"/>
</dbReference>
<dbReference type="FunFam" id="3.30.565.10:FF:000006">
    <property type="entry name" value="Sensor histidine kinase WalK"/>
    <property type="match status" value="1"/>
</dbReference>
<feature type="domain" description="HAMP" evidence="14">
    <location>
        <begin position="188"/>
        <end position="241"/>
    </location>
</feature>
<dbReference type="PANTHER" id="PTHR45436">
    <property type="entry name" value="SENSOR HISTIDINE KINASE YKOH"/>
    <property type="match status" value="1"/>
</dbReference>
<dbReference type="PANTHER" id="PTHR45436:SF5">
    <property type="entry name" value="SENSOR HISTIDINE KINASE TRCS"/>
    <property type="match status" value="1"/>
</dbReference>
<dbReference type="PROSITE" id="PS50109">
    <property type="entry name" value="HIS_KIN"/>
    <property type="match status" value="1"/>
</dbReference>
<dbReference type="InterPro" id="IPR004358">
    <property type="entry name" value="Sig_transdc_His_kin-like_C"/>
</dbReference>
<dbReference type="InterPro" id="IPR005467">
    <property type="entry name" value="His_kinase_dom"/>
</dbReference>
<evidence type="ECO:0000259" key="13">
    <source>
        <dbReference type="PROSITE" id="PS50109"/>
    </source>
</evidence>
<evidence type="ECO:0000256" key="12">
    <source>
        <dbReference type="SAM" id="Phobius"/>
    </source>
</evidence>
<organism evidence="15 16">
    <name type="scientific">Allokutzneria albata</name>
    <name type="common">Kibdelosporangium albatum</name>
    <dbReference type="NCBI Taxonomy" id="211114"/>
    <lineage>
        <taxon>Bacteria</taxon>
        <taxon>Bacillati</taxon>
        <taxon>Actinomycetota</taxon>
        <taxon>Actinomycetes</taxon>
        <taxon>Pseudonocardiales</taxon>
        <taxon>Pseudonocardiaceae</taxon>
        <taxon>Allokutzneria</taxon>
    </lineage>
</organism>
<keyword evidence="9 12" id="KW-1133">Transmembrane helix</keyword>
<keyword evidence="10" id="KW-0902">Two-component regulatory system</keyword>
<dbReference type="SUPFAM" id="SSF158472">
    <property type="entry name" value="HAMP domain-like"/>
    <property type="match status" value="1"/>
</dbReference>
<dbReference type="RefSeq" id="WP_052406946.1">
    <property type="nucleotide sequence ID" value="NZ_JOEF01000002.1"/>
</dbReference>
<dbReference type="InterPro" id="IPR003594">
    <property type="entry name" value="HATPase_dom"/>
</dbReference>
<dbReference type="GO" id="GO:0005886">
    <property type="term" value="C:plasma membrane"/>
    <property type="evidence" value="ECO:0007669"/>
    <property type="project" value="UniProtKB-SubCell"/>
</dbReference>
<evidence type="ECO:0000256" key="10">
    <source>
        <dbReference type="ARBA" id="ARBA00023012"/>
    </source>
</evidence>
<evidence type="ECO:0000313" key="15">
    <source>
        <dbReference type="EMBL" id="SDN16151.1"/>
    </source>
</evidence>
<evidence type="ECO:0000256" key="3">
    <source>
        <dbReference type="ARBA" id="ARBA00004236"/>
    </source>
</evidence>
<dbReference type="InterPro" id="IPR036097">
    <property type="entry name" value="HisK_dim/P_sf"/>
</dbReference>
<comment type="subcellular location">
    <subcellularLocation>
        <location evidence="3">Cell membrane</location>
    </subcellularLocation>
</comment>
<dbReference type="Gene3D" id="1.10.287.130">
    <property type="match status" value="1"/>
</dbReference>
<dbReference type="Proteomes" id="UP000183376">
    <property type="component" value="Chromosome I"/>
</dbReference>
<evidence type="ECO:0000256" key="2">
    <source>
        <dbReference type="ARBA" id="ARBA00001968"/>
    </source>
</evidence>
<dbReference type="FunFam" id="1.10.287.130:FF:000001">
    <property type="entry name" value="Two-component sensor histidine kinase"/>
    <property type="match status" value="1"/>
</dbReference>
<protein>
    <recommendedName>
        <fullName evidence="4">histidine kinase</fullName>
        <ecNumber evidence="4">2.7.13.3</ecNumber>
    </recommendedName>
</protein>
<evidence type="ECO:0000256" key="7">
    <source>
        <dbReference type="ARBA" id="ARBA00022692"/>
    </source>
</evidence>
<proteinExistence type="predicted"/>
<dbReference type="PRINTS" id="PR00344">
    <property type="entry name" value="BCTRLSENSOR"/>
</dbReference>
<evidence type="ECO:0000256" key="4">
    <source>
        <dbReference type="ARBA" id="ARBA00012438"/>
    </source>
</evidence>
<dbReference type="Pfam" id="PF00512">
    <property type="entry name" value="HisKA"/>
    <property type="match status" value="1"/>
</dbReference>
<dbReference type="InterPro" id="IPR003660">
    <property type="entry name" value="HAMP_dom"/>
</dbReference>
<reference evidence="15 16" key="1">
    <citation type="submission" date="2016-10" db="EMBL/GenBank/DDBJ databases">
        <authorList>
            <person name="de Groot N.N."/>
        </authorList>
    </citation>
    <scope>NUCLEOTIDE SEQUENCE [LARGE SCALE GENOMIC DNA]</scope>
    <source>
        <strain evidence="15 16">DSM 44149</strain>
    </source>
</reference>
<evidence type="ECO:0000256" key="1">
    <source>
        <dbReference type="ARBA" id="ARBA00000085"/>
    </source>
</evidence>
<dbReference type="SMART" id="SM00387">
    <property type="entry name" value="HATPase_c"/>
    <property type="match status" value="1"/>
</dbReference>
<sequence>MRRSLRWFRGGLDRVPLRSQLVVGLSVLVAGGMVGMGLLAVTAVQNNLVDQVDRGLAQIDTSRLDLKPPGRPSSGSPRAQLPGTFLVQAVDPTGRVLGELRMVDARFQGSPVLADALPSAAGLLTVPSTMDGKRWRVLVRDTGNGRILATASTLDELDDVVEALEITLLAIGGIVLTLLGALGQALVRVSLRPLGEVQETARRIADGDLSSRVPVRPENTEVGELAAALNTMLVRIEDSFRAQQRSEEAARRSEERMRRFVADASHELRTPLTSIRGYAELYRQGAATDPEQPLRRIEDEAERMGLLVDDLLLLARLDQQRERRDDLVDLAVLAVDAVADARAVDPGRPVRLKLGDGSGLTVRGDEDRLRQVLANLVGNALRHTPGDVPVEIGVRADGEDVVLSVTDSGPGLAPEDAERIFERFYRVDSGRSRSRGGGTGLGLAIVAAIVASHGGEVGVRTAPGEGASFLVRLRGARHGGS</sequence>
<dbReference type="SUPFAM" id="SSF55874">
    <property type="entry name" value="ATPase domain of HSP90 chaperone/DNA topoisomerase II/histidine kinase"/>
    <property type="match status" value="1"/>
</dbReference>
<keyword evidence="8 15" id="KW-0418">Kinase</keyword>
<keyword evidence="6" id="KW-0808">Transferase</keyword>
<evidence type="ECO:0000256" key="5">
    <source>
        <dbReference type="ARBA" id="ARBA00022553"/>
    </source>
</evidence>
<dbReference type="Pfam" id="PF02518">
    <property type="entry name" value="HATPase_c"/>
    <property type="match status" value="1"/>
</dbReference>
<dbReference type="EMBL" id="LT629701">
    <property type="protein sequence ID" value="SDN16151.1"/>
    <property type="molecule type" value="Genomic_DNA"/>
</dbReference>
<keyword evidence="5" id="KW-0597">Phosphoprotein</keyword>
<evidence type="ECO:0000256" key="11">
    <source>
        <dbReference type="ARBA" id="ARBA00023136"/>
    </source>
</evidence>
<dbReference type="Gene3D" id="3.30.565.10">
    <property type="entry name" value="Histidine kinase-like ATPase, C-terminal domain"/>
    <property type="match status" value="1"/>
</dbReference>